<protein>
    <recommendedName>
        <fullName evidence="3">SUKH-4 immunity protein</fullName>
    </recommendedName>
</protein>
<gene>
    <name evidence="1" type="ORF">OIE14_16570</name>
</gene>
<sequence length="207" mass="23031">MTSDAMAAKLDRIRTRFERLRELEAEHGFGVVLVDGAALEPLPGVPEGTFEVFRIIGKIEGSNFRFEQPAEIGSAAAFQARPDNPHDPLGPALSIGCELHSVPPRLRDEIDGGEGISLDLEEGDVYHIDPDDYVFLYEHPDEDVDIHVLAPDIVTFFDEYVLGEKYPQMVDTILGPGVREQRVRKGRFQGQYADTWLRLLVTAGIVS</sequence>
<proteinExistence type="predicted"/>
<dbReference type="RefSeq" id="WP_091627532.1">
    <property type="nucleotide sequence ID" value="NZ_CP109071.1"/>
</dbReference>
<name>A0ABZ1E8B4_9ACTN</name>
<evidence type="ECO:0000313" key="2">
    <source>
        <dbReference type="Proteomes" id="UP001334804"/>
    </source>
</evidence>
<reference evidence="1 2" key="1">
    <citation type="submission" date="2022-10" db="EMBL/GenBank/DDBJ databases">
        <title>The complete genomes of actinobacterial strains from the NBC collection.</title>
        <authorList>
            <person name="Joergensen T.S."/>
            <person name="Alvarez Arevalo M."/>
            <person name="Sterndorff E.B."/>
            <person name="Faurdal D."/>
            <person name="Vuksanovic O."/>
            <person name="Mourched A.-S."/>
            <person name="Charusanti P."/>
            <person name="Shaw S."/>
            <person name="Blin K."/>
            <person name="Weber T."/>
        </authorList>
    </citation>
    <scope>NUCLEOTIDE SEQUENCE [LARGE SCALE GENOMIC DNA]</scope>
    <source>
        <strain evidence="1 2">NBC 01809</strain>
    </source>
</reference>
<keyword evidence="2" id="KW-1185">Reference proteome</keyword>
<dbReference type="Proteomes" id="UP001334804">
    <property type="component" value="Chromosome"/>
</dbReference>
<evidence type="ECO:0008006" key="3">
    <source>
        <dbReference type="Google" id="ProtNLM"/>
    </source>
</evidence>
<evidence type="ECO:0000313" key="1">
    <source>
        <dbReference type="EMBL" id="WSA29855.1"/>
    </source>
</evidence>
<organism evidence="1 2">
    <name type="scientific">Micromonospora peucetia</name>
    <dbReference type="NCBI Taxonomy" id="47871"/>
    <lineage>
        <taxon>Bacteria</taxon>
        <taxon>Bacillati</taxon>
        <taxon>Actinomycetota</taxon>
        <taxon>Actinomycetes</taxon>
        <taxon>Micromonosporales</taxon>
        <taxon>Micromonosporaceae</taxon>
        <taxon>Micromonospora</taxon>
    </lineage>
</organism>
<dbReference type="EMBL" id="CP109071">
    <property type="protein sequence ID" value="WSA29855.1"/>
    <property type="molecule type" value="Genomic_DNA"/>
</dbReference>
<accession>A0ABZ1E8B4</accession>